<reference evidence="2 4" key="1">
    <citation type="journal article" date="2012" name="Nature">
        <title>Algal genomes reveal evolutionary mosaicism and the fate of nucleomorphs.</title>
        <authorList>
            <consortium name="DOE Joint Genome Institute"/>
            <person name="Curtis B.A."/>
            <person name="Tanifuji G."/>
            <person name="Burki F."/>
            <person name="Gruber A."/>
            <person name="Irimia M."/>
            <person name="Maruyama S."/>
            <person name="Arias M.C."/>
            <person name="Ball S.G."/>
            <person name="Gile G.H."/>
            <person name="Hirakawa Y."/>
            <person name="Hopkins J.F."/>
            <person name="Kuo A."/>
            <person name="Rensing S.A."/>
            <person name="Schmutz J."/>
            <person name="Symeonidi A."/>
            <person name="Elias M."/>
            <person name="Eveleigh R.J."/>
            <person name="Herman E.K."/>
            <person name="Klute M.J."/>
            <person name="Nakayama T."/>
            <person name="Obornik M."/>
            <person name="Reyes-Prieto A."/>
            <person name="Armbrust E.V."/>
            <person name="Aves S.J."/>
            <person name="Beiko R.G."/>
            <person name="Coutinho P."/>
            <person name="Dacks J.B."/>
            <person name="Durnford D.G."/>
            <person name="Fast N.M."/>
            <person name="Green B.R."/>
            <person name="Grisdale C.J."/>
            <person name="Hempel F."/>
            <person name="Henrissat B."/>
            <person name="Hoppner M.P."/>
            <person name="Ishida K."/>
            <person name="Kim E."/>
            <person name="Koreny L."/>
            <person name="Kroth P.G."/>
            <person name="Liu Y."/>
            <person name="Malik S.B."/>
            <person name="Maier U.G."/>
            <person name="McRose D."/>
            <person name="Mock T."/>
            <person name="Neilson J.A."/>
            <person name="Onodera N.T."/>
            <person name="Poole A.M."/>
            <person name="Pritham E.J."/>
            <person name="Richards T.A."/>
            <person name="Rocap G."/>
            <person name="Roy S.W."/>
            <person name="Sarai C."/>
            <person name="Schaack S."/>
            <person name="Shirato S."/>
            <person name="Slamovits C.H."/>
            <person name="Spencer D.F."/>
            <person name="Suzuki S."/>
            <person name="Worden A.Z."/>
            <person name="Zauner S."/>
            <person name="Barry K."/>
            <person name="Bell C."/>
            <person name="Bharti A.K."/>
            <person name="Crow J.A."/>
            <person name="Grimwood J."/>
            <person name="Kramer R."/>
            <person name="Lindquist E."/>
            <person name="Lucas S."/>
            <person name="Salamov A."/>
            <person name="McFadden G.I."/>
            <person name="Lane C.E."/>
            <person name="Keeling P.J."/>
            <person name="Gray M.W."/>
            <person name="Grigoriev I.V."/>
            <person name="Archibald J.M."/>
        </authorList>
    </citation>
    <scope>NUCLEOTIDE SEQUENCE</scope>
    <source>
        <strain evidence="2 4">CCMP2712</strain>
    </source>
</reference>
<dbReference type="InterPro" id="IPR001619">
    <property type="entry name" value="Sec1-like"/>
</dbReference>
<reference evidence="3" key="3">
    <citation type="submission" date="2015-06" db="UniProtKB">
        <authorList>
            <consortium name="EnsemblProtists"/>
        </authorList>
    </citation>
    <scope>IDENTIFICATION</scope>
</reference>
<feature type="non-terminal residue" evidence="2">
    <location>
        <position position="1"/>
    </location>
</feature>
<protein>
    <submittedName>
        <fullName evidence="2">Vacuolar protein sorting 33B</fullName>
    </submittedName>
</protein>
<evidence type="ECO:0000313" key="4">
    <source>
        <dbReference type="Proteomes" id="UP000011087"/>
    </source>
</evidence>
<gene>
    <name evidence="2" type="primary">VPS33B</name>
    <name evidence="2" type="ORF">GUITHDRAFT_175466</name>
</gene>
<dbReference type="EMBL" id="JH993173">
    <property type="protein sequence ID" value="EKX32767.1"/>
    <property type="molecule type" value="Genomic_DNA"/>
</dbReference>
<dbReference type="InterPro" id="IPR043154">
    <property type="entry name" value="Sec-1-like_dom1"/>
</dbReference>
<sequence length="263" mass="29608">VLLLTEVNDALEPELGEEVKVLLDNKALVIDPSLSGPLGRVLDLNLLKQHGVEKTMHLRTGPLGISQCRIIYIVRANLPNMKMIAEQIRHLMQDVRRFEYRVCMFPRKTTMCERVLEEEGVFDDISLTDFDLGFIPIDDNLISLEMSDAFRELKLHQDMTNLFDAAKAIMQLQVLCGIIPVIKGKGENAKVVADMLIKLREEVGREDEVVESELTIDELILVDRELDLVTPMLTPLSYEGLIDESSCREQATSGTSGTTNKLE</sequence>
<dbReference type="OrthoDB" id="10262287at2759"/>
<dbReference type="eggNOG" id="KOG1302">
    <property type="taxonomic scope" value="Eukaryota"/>
</dbReference>
<dbReference type="RefSeq" id="XP_005819747.1">
    <property type="nucleotide sequence ID" value="XM_005819690.1"/>
</dbReference>
<reference evidence="4" key="2">
    <citation type="submission" date="2012-11" db="EMBL/GenBank/DDBJ databases">
        <authorList>
            <person name="Kuo A."/>
            <person name="Curtis B.A."/>
            <person name="Tanifuji G."/>
            <person name="Burki F."/>
            <person name="Gruber A."/>
            <person name="Irimia M."/>
            <person name="Maruyama S."/>
            <person name="Arias M.C."/>
            <person name="Ball S.G."/>
            <person name="Gile G.H."/>
            <person name="Hirakawa Y."/>
            <person name="Hopkins J.F."/>
            <person name="Rensing S.A."/>
            <person name="Schmutz J."/>
            <person name="Symeonidi A."/>
            <person name="Elias M."/>
            <person name="Eveleigh R.J."/>
            <person name="Herman E.K."/>
            <person name="Klute M.J."/>
            <person name="Nakayama T."/>
            <person name="Obornik M."/>
            <person name="Reyes-Prieto A."/>
            <person name="Armbrust E.V."/>
            <person name="Aves S.J."/>
            <person name="Beiko R.G."/>
            <person name="Coutinho P."/>
            <person name="Dacks J.B."/>
            <person name="Durnford D.G."/>
            <person name="Fast N.M."/>
            <person name="Green B.R."/>
            <person name="Grisdale C."/>
            <person name="Hempe F."/>
            <person name="Henrissat B."/>
            <person name="Hoppner M.P."/>
            <person name="Ishida K.-I."/>
            <person name="Kim E."/>
            <person name="Koreny L."/>
            <person name="Kroth P.G."/>
            <person name="Liu Y."/>
            <person name="Malik S.-B."/>
            <person name="Maier U.G."/>
            <person name="McRose D."/>
            <person name="Mock T."/>
            <person name="Neilson J.A."/>
            <person name="Onodera N.T."/>
            <person name="Poole A.M."/>
            <person name="Pritham E.J."/>
            <person name="Richards T.A."/>
            <person name="Rocap G."/>
            <person name="Roy S.W."/>
            <person name="Sarai C."/>
            <person name="Schaack S."/>
            <person name="Shirato S."/>
            <person name="Slamovits C.H."/>
            <person name="Spencer D.F."/>
            <person name="Suzuki S."/>
            <person name="Worden A.Z."/>
            <person name="Zauner S."/>
            <person name="Barry K."/>
            <person name="Bell C."/>
            <person name="Bharti A.K."/>
            <person name="Crow J.A."/>
            <person name="Grimwood J."/>
            <person name="Kramer R."/>
            <person name="Lindquist E."/>
            <person name="Lucas S."/>
            <person name="Salamov A."/>
            <person name="McFadden G.I."/>
            <person name="Lane C.E."/>
            <person name="Keeling P.J."/>
            <person name="Gray M.W."/>
            <person name="Grigoriev I.V."/>
            <person name="Archibald J.M."/>
        </authorList>
    </citation>
    <scope>NUCLEOTIDE SEQUENCE</scope>
    <source>
        <strain evidence="4">CCMP2712</strain>
    </source>
</reference>
<dbReference type="GeneID" id="17289497"/>
<dbReference type="OMA" id="HIQHDTK"/>
<dbReference type="Pfam" id="PF00995">
    <property type="entry name" value="Sec1"/>
    <property type="match status" value="1"/>
</dbReference>
<dbReference type="PaxDb" id="55529-EKX32767"/>
<comment type="similarity">
    <text evidence="1">Belongs to the STXBP/unc-18/SEC1 family.</text>
</comment>
<dbReference type="EnsemblProtists" id="EKX32767">
    <property type="protein sequence ID" value="EKX32767"/>
    <property type="gene ID" value="GUITHDRAFT_175466"/>
</dbReference>
<dbReference type="InterPro" id="IPR027482">
    <property type="entry name" value="Sec1-like_dom2"/>
</dbReference>
<dbReference type="STRING" id="905079.L1I9M2"/>
<dbReference type="Gene3D" id="3.40.50.2060">
    <property type="match status" value="1"/>
</dbReference>
<dbReference type="InterPro" id="IPR036045">
    <property type="entry name" value="Sec1-like_sf"/>
</dbReference>
<proteinExistence type="inferred from homology"/>
<dbReference type="Proteomes" id="UP000011087">
    <property type="component" value="Unassembled WGS sequence"/>
</dbReference>
<name>L1I9M2_GUITC</name>
<organism evidence="2">
    <name type="scientific">Guillardia theta (strain CCMP2712)</name>
    <name type="common">Cryptophyte</name>
    <dbReference type="NCBI Taxonomy" id="905079"/>
    <lineage>
        <taxon>Eukaryota</taxon>
        <taxon>Cryptophyceae</taxon>
        <taxon>Pyrenomonadales</taxon>
        <taxon>Geminigeraceae</taxon>
        <taxon>Guillardia</taxon>
    </lineage>
</organism>
<accession>L1I9M2</accession>
<dbReference type="HOGENOM" id="CLU_016678_0_0_1"/>
<evidence type="ECO:0000313" key="2">
    <source>
        <dbReference type="EMBL" id="EKX32767.1"/>
    </source>
</evidence>
<evidence type="ECO:0000256" key="1">
    <source>
        <dbReference type="ARBA" id="ARBA00009884"/>
    </source>
</evidence>
<dbReference type="Gene3D" id="3.40.50.1910">
    <property type="match status" value="1"/>
</dbReference>
<keyword evidence="4" id="KW-1185">Reference proteome</keyword>
<dbReference type="PANTHER" id="PTHR11679">
    <property type="entry name" value="VESICLE PROTEIN SORTING-ASSOCIATED"/>
    <property type="match status" value="1"/>
</dbReference>
<dbReference type="AlphaFoldDB" id="L1I9M2"/>
<dbReference type="SUPFAM" id="SSF56815">
    <property type="entry name" value="Sec1/munc18-like (SM) proteins"/>
    <property type="match status" value="1"/>
</dbReference>
<dbReference type="GO" id="GO:0016192">
    <property type="term" value="P:vesicle-mediated transport"/>
    <property type="evidence" value="ECO:0007669"/>
    <property type="project" value="InterPro"/>
</dbReference>
<evidence type="ECO:0000313" key="3">
    <source>
        <dbReference type="EnsemblProtists" id="EKX32767"/>
    </source>
</evidence>
<dbReference type="KEGG" id="gtt:GUITHDRAFT_175466"/>